<dbReference type="Pfam" id="PF02653">
    <property type="entry name" value="BPD_transp_2"/>
    <property type="match status" value="1"/>
</dbReference>
<proteinExistence type="predicted"/>
<feature type="transmembrane region" description="Helical" evidence="6">
    <location>
        <begin position="6"/>
        <end position="29"/>
    </location>
</feature>
<dbReference type="EMBL" id="FWXI01000001">
    <property type="protein sequence ID" value="SMC32259.1"/>
    <property type="molecule type" value="Genomic_DNA"/>
</dbReference>
<evidence type="ECO:0000256" key="6">
    <source>
        <dbReference type="SAM" id="Phobius"/>
    </source>
</evidence>
<keyword evidence="2" id="KW-1003">Cell membrane</keyword>
<dbReference type="Proteomes" id="UP000192738">
    <property type="component" value="Unassembled WGS sequence"/>
</dbReference>
<comment type="subcellular location">
    <subcellularLocation>
        <location evidence="1">Cell membrane</location>
        <topology evidence="1">Multi-pass membrane protein</topology>
    </subcellularLocation>
</comment>
<dbReference type="GO" id="GO:0022857">
    <property type="term" value="F:transmembrane transporter activity"/>
    <property type="evidence" value="ECO:0007669"/>
    <property type="project" value="InterPro"/>
</dbReference>
<keyword evidence="5 6" id="KW-0472">Membrane</keyword>
<gene>
    <name evidence="7" type="ORF">SAMN04488500_10189</name>
</gene>
<feature type="transmembrane region" description="Helical" evidence="6">
    <location>
        <begin position="128"/>
        <end position="147"/>
    </location>
</feature>
<evidence type="ECO:0000256" key="3">
    <source>
        <dbReference type="ARBA" id="ARBA00022692"/>
    </source>
</evidence>
<evidence type="ECO:0000256" key="4">
    <source>
        <dbReference type="ARBA" id="ARBA00022989"/>
    </source>
</evidence>
<evidence type="ECO:0000256" key="2">
    <source>
        <dbReference type="ARBA" id="ARBA00022475"/>
    </source>
</evidence>
<dbReference type="InterPro" id="IPR001851">
    <property type="entry name" value="ABC_transp_permease"/>
</dbReference>
<dbReference type="RefSeq" id="WP_084573626.1">
    <property type="nucleotide sequence ID" value="NZ_CP155572.1"/>
</dbReference>
<dbReference type="PANTHER" id="PTHR43370">
    <property type="entry name" value="SUGAR ABC TRANSPORTER INTEGRAL MEMBRANE PROTEIN-RELATED"/>
    <property type="match status" value="1"/>
</dbReference>
<reference evidence="7 8" key="1">
    <citation type="submission" date="2017-04" db="EMBL/GenBank/DDBJ databases">
        <authorList>
            <person name="Afonso C.L."/>
            <person name="Miller P.J."/>
            <person name="Scott M.A."/>
            <person name="Spackman E."/>
            <person name="Goraichik I."/>
            <person name="Dimitrov K.M."/>
            <person name="Suarez D.L."/>
            <person name="Swayne D.E."/>
        </authorList>
    </citation>
    <scope>NUCLEOTIDE SEQUENCE [LARGE SCALE GENOMIC DNA]</scope>
    <source>
        <strain evidence="7 8">DSM 5090</strain>
    </source>
</reference>
<dbReference type="OrthoDB" id="9792579at2"/>
<keyword evidence="8" id="KW-1185">Reference proteome</keyword>
<dbReference type="PANTHER" id="PTHR43370:SF2">
    <property type="entry name" value="ABC TRANSPORTER PERMEASE PROTEIN"/>
    <property type="match status" value="1"/>
</dbReference>
<sequence length="315" mass="33521">MDVDILTGSMFWTSVIAATVRMAVPIYLAGLGEIFCERAGVLNIGIEGQMLTGALAAFFATYYSGSVLTGMLAGALAGLAMALLLGFLCIKRQLDQTTIGVLLNIFCLGLTSFSYRVIFGISATPPTIPPLAAVSIPFLSNIPVLGPALFQQNLFVYAALISVPAAYWLLFRTSLGLDLRAAGENPRAAETMGVNVVAMRYLGLCLCGALAGLAGAFLSLALLGRFVDNITAGRGFIALAIVIFGCWKPHRVLGAALLFGFAEALQLRLQAVGMNIPYQFMLMFPYVLTIIVLAMTSRRTFAPAALGQPYARENE</sequence>
<keyword evidence="4 6" id="KW-1133">Transmembrane helix</keyword>
<organism evidence="7 8">
    <name type="scientific">Sporomusa malonica</name>
    <dbReference type="NCBI Taxonomy" id="112901"/>
    <lineage>
        <taxon>Bacteria</taxon>
        <taxon>Bacillati</taxon>
        <taxon>Bacillota</taxon>
        <taxon>Negativicutes</taxon>
        <taxon>Selenomonadales</taxon>
        <taxon>Sporomusaceae</taxon>
        <taxon>Sporomusa</taxon>
    </lineage>
</organism>
<evidence type="ECO:0000313" key="7">
    <source>
        <dbReference type="EMBL" id="SMC32259.1"/>
    </source>
</evidence>
<dbReference type="STRING" id="112901.SAMN04488500_10189"/>
<feature type="transmembrane region" description="Helical" evidence="6">
    <location>
        <begin position="68"/>
        <end position="89"/>
    </location>
</feature>
<dbReference type="GO" id="GO:0005886">
    <property type="term" value="C:plasma membrane"/>
    <property type="evidence" value="ECO:0007669"/>
    <property type="project" value="UniProtKB-SubCell"/>
</dbReference>
<keyword evidence="3 6" id="KW-0812">Transmembrane</keyword>
<accession>A0A1W1Y7X9</accession>
<evidence type="ECO:0000256" key="5">
    <source>
        <dbReference type="ARBA" id="ARBA00023136"/>
    </source>
</evidence>
<feature type="transmembrane region" description="Helical" evidence="6">
    <location>
        <begin position="101"/>
        <end position="122"/>
    </location>
</feature>
<evidence type="ECO:0000313" key="8">
    <source>
        <dbReference type="Proteomes" id="UP000192738"/>
    </source>
</evidence>
<name>A0A1W1Y7X9_9FIRM</name>
<feature type="transmembrane region" description="Helical" evidence="6">
    <location>
        <begin position="236"/>
        <end position="261"/>
    </location>
</feature>
<dbReference type="AlphaFoldDB" id="A0A1W1Y7X9"/>
<feature type="transmembrane region" description="Helical" evidence="6">
    <location>
        <begin position="41"/>
        <end position="62"/>
    </location>
</feature>
<feature type="transmembrane region" description="Helical" evidence="6">
    <location>
        <begin position="154"/>
        <end position="171"/>
    </location>
</feature>
<protein>
    <submittedName>
        <fullName evidence="7">Nucleoside ABC transporter membrane protein</fullName>
    </submittedName>
</protein>
<feature type="transmembrane region" description="Helical" evidence="6">
    <location>
        <begin position="201"/>
        <end position="224"/>
    </location>
</feature>
<evidence type="ECO:0000256" key="1">
    <source>
        <dbReference type="ARBA" id="ARBA00004651"/>
    </source>
</evidence>
<dbReference type="CDD" id="cd06580">
    <property type="entry name" value="TM_PBP1_transp_TpRbsC_like"/>
    <property type="match status" value="1"/>
</dbReference>
<feature type="transmembrane region" description="Helical" evidence="6">
    <location>
        <begin position="276"/>
        <end position="295"/>
    </location>
</feature>